<organism evidence="4 5">
    <name type="scientific">Panicum miliaceum</name>
    <name type="common">Proso millet</name>
    <name type="synonym">Broomcorn millet</name>
    <dbReference type="NCBI Taxonomy" id="4540"/>
    <lineage>
        <taxon>Eukaryota</taxon>
        <taxon>Viridiplantae</taxon>
        <taxon>Streptophyta</taxon>
        <taxon>Embryophyta</taxon>
        <taxon>Tracheophyta</taxon>
        <taxon>Spermatophyta</taxon>
        <taxon>Magnoliopsida</taxon>
        <taxon>Liliopsida</taxon>
        <taxon>Poales</taxon>
        <taxon>Poaceae</taxon>
        <taxon>PACMAD clade</taxon>
        <taxon>Panicoideae</taxon>
        <taxon>Panicodae</taxon>
        <taxon>Paniceae</taxon>
        <taxon>Panicinae</taxon>
        <taxon>Panicum</taxon>
        <taxon>Panicum sect. Panicum</taxon>
    </lineage>
</organism>
<dbReference type="STRING" id="4540.A0A3L6QYR7"/>
<keyword evidence="5" id="KW-1185">Reference proteome</keyword>
<evidence type="ECO:0000256" key="3">
    <source>
        <dbReference type="ARBA" id="ARBA00022927"/>
    </source>
</evidence>
<comment type="caution">
    <text evidence="4">The sequence shown here is derived from an EMBL/GenBank/DDBJ whole genome shotgun (WGS) entry which is preliminary data.</text>
</comment>
<dbReference type="PANTHER" id="PTHR23316">
    <property type="entry name" value="IMPORTIN ALPHA"/>
    <property type="match status" value="1"/>
</dbReference>
<evidence type="ECO:0000256" key="2">
    <source>
        <dbReference type="ARBA" id="ARBA00022448"/>
    </source>
</evidence>
<dbReference type="Gene3D" id="1.25.10.10">
    <property type="entry name" value="Leucine-rich Repeat Variant"/>
    <property type="match status" value="1"/>
</dbReference>
<sequence>MKFGSPELPDHVRDTEDVVKMEYEDDVQKERRREPSIEEVVSSGLVPGFILLLHREDCPELQFEVERLLTTIVFGTAEETIAVPIFVELLISRSEDVREEARKQSNH</sequence>
<dbReference type="EMBL" id="PQIB02000010">
    <property type="protein sequence ID" value="RLM91653.1"/>
    <property type="molecule type" value="Genomic_DNA"/>
</dbReference>
<keyword evidence="3" id="KW-0653">Protein transport</keyword>
<gene>
    <name evidence="4" type="ORF">C2845_PM08G12630</name>
</gene>
<dbReference type="SUPFAM" id="SSF48371">
    <property type="entry name" value="ARM repeat"/>
    <property type="match status" value="1"/>
</dbReference>
<dbReference type="GO" id="GO:0015031">
    <property type="term" value="P:protein transport"/>
    <property type="evidence" value="ECO:0007669"/>
    <property type="project" value="UniProtKB-KW"/>
</dbReference>
<accession>A0A3L6QYR7</accession>
<evidence type="ECO:0000313" key="4">
    <source>
        <dbReference type="EMBL" id="RLM91653.1"/>
    </source>
</evidence>
<proteinExistence type="inferred from homology"/>
<protein>
    <submittedName>
        <fullName evidence="4">Importin subunit alpha-1b</fullName>
    </submittedName>
</protein>
<dbReference type="OrthoDB" id="1671880at2759"/>
<dbReference type="InterPro" id="IPR011989">
    <property type="entry name" value="ARM-like"/>
</dbReference>
<name>A0A3L6QYR7_PANMI</name>
<dbReference type="Proteomes" id="UP000275267">
    <property type="component" value="Unassembled WGS sequence"/>
</dbReference>
<evidence type="ECO:0000256" key="1">
    <source>
        <dbReference type="ARBA" id="ARBA00010394"/>
    </source>
</evidence>
<comment type="similarity">
    <text evidence="1">Belongs to the importin alpha family.</text>
</comment>
<dbReference type="AlphaFoldDB" id="A0A3L6QYR7"/>
<evidence type="ECO:0000313" key="5">
    <source>
        <dbReference type="Proteomes" id="UP000275267"/>
    </source>
</evidence>
<keyword evidence="2" id="KW-0813">Transport</keyword>
<dbReference type="InterPro" id="IPR016024">
    <property type="entry name" value="ARM-type_fold"/>
</dbReference>
<reference evidence="5" key="1">
    <citation type="journal article" date="2019" name="Nat. Commun.">
        <title>The genome of broomcorn millet.</title>
        <authorList>
            <person name="Zou C."/>
            <person name="Miki D."/>
            <person name="Li D."/>
            <person name="Tang Q."/>
            <person name="Xiao L."/>
            <person name="Rajput S."/>
            <person name="Deng P."/>
            <person name="Jia W."/>
            <person name="Huang R."/>
            <person name="Zhang M."/>
            <person name="Sun Y."/>
            <person name="Hu J."/>
            <person name="Fu X."/>
            <person name="Schnable P.S."/>
            <person name="Li F."/>
            <person name="Zhang H."/>
            <person name="Feng B."/>
            <person name="Zhu X."/>
            <person name="Liu R."/>
            <person name="Schnable J.C."/>
            <person name="Zhu J.-K."/>
            <person name="Zhang H."/>
        </authorList>
    </citation>
    <scope>NUCLEOTIDE SEQUENCE [LARGE SCALE GENOMIC DNA]</scope>
</reference>